<feature type="domain" description="Rhodanese" evidence="1">
    <location>
        <begin position="23"/>
        <end position="109"/>
    </location>
</feature>
<dbReference type="STRING" id="1075417.SAMN05421823_102399"/>
<dbReference type="EMBL" id="FNFO01000002">
    <property type="protein sequence ID" value="SDK30298.1"/>
    <property type="molecule type" value="Genomic_DNA"/>
</dbReference>
<protein>
    <submittedName>
        <fullName evidence="2">Rhodanese-related sulfurtransferase</fullName>
    </submittedName>
</protein>
<dbReference type="SMART" id="SM00450">
    <property type="entry name" value="RHOD"/>
    <property type="match status" value="1"/>
</dbReference>
<proteinExistence type="predicted"/>
<dbReference type="RefSeq" id="WP_089680018.1">
    <property type="nucleotide sequence ID" value="NZ_FNFO01000002.1"/>
</dbReference>
<dbReference type="InterPro" id="IPR036873">
    <property type="entry name" value="Rhodanese-like_dom_sf"/>
</dbReference>
<keyword evidence="2" id="KW-0808">Transferase</keyword>
<dbReference type="Proteomes" id="UP000198510">
    <property type="component" value="Unassembled WGS sequence"/>
</dbReference>
<evidence type="ECO:0000313" key="3">
    <source>
        <dbReference type="Proteomes" id="UP000198510"/>
    </source>
</evidence>
<reference evidence="2 3" key="1">
    <citation type="submission" date="2016-10" db="EMBL/GenBank/DDBJ databases">
        <authorList>
            <person name="de Groot N.N."/>
        </authorList>
    </citation>
    <scope>NUCLEOTIDE SEQUENCE [LARGE SCALE GENOMIC DNA]</scope>
    <source>
        <strain evidence="2 3">DSM 25186</strain>
    </source>
</reference>
<sequence>MFNLFRSKPKGYENLDAAAFAEQLSQGVVLDVRTSGEFSAGHLKGARNLDVTSAAFGSQLDKLDKNKPYLVYCQSGNRSGRACRLMHERGFTRLYNLRGGMLSWRGNVVR</sequence>
<dbReference type="SUPFAM" id="SSF52821">
    <property type="entry name" value="Rhodanese/Cell cycle control phosphatase"/>
    <property type="match status" value="1"/>
</dbReference>
<name>A0A1G9ASH3_9BACT</name>
<evidence type="ECO:0000313" key="2">
    <source>
        <dbReference type="EMBL" id="SDK30298.1"/>
    </source>
</evidence>
<dbReference type="PROSITE" id="PS50206">
    <property type="entry name" value="RHODANESE_3"/>
    <property type="match status" value="1"/>
</dbReference>
<dbReference type="PANTHER" id="PTHR43031:SF1">
    <property type="entry name" value="PYRIDINE NUCLEOTIDE-DISULPHIDE OXIDOREDUCTASE"/>
    <property type="match status" value="1"/>
</dbReference>
<accession>A0A1G9ASH3</accession>
<dbReference type="Gene3D" id="3.40.250.10">
    <property type="entry name" value="Rhodanese-like domain"/>
    <property type="match status" value="1"/>
</dbReference>
<evidence type="ECO:0000259" key="1">
    <source>
        <dbReference type="PROSITE" id="PS50206"/>
    </source>
</evidence>
<dbReference type="Pfam" id="PF00581">
    <property type="entry name" value="Rhodanese"/>
    <property type="match status" value="1"/>
</dbReference>
<dbReference type="PANTHER" id="PTHR43031">
    <property type="entry name" value="FAD-DEPENDENT OXIDOREDUCTASE"/>
    <property type="match status" value="1"/>
</dbReference>
<dbReference type="AlphaFoldDB" id="A0A1G9ASH3"/>
<organism evidence="2 3">
    <name type="scientific">Catalinimonas alkaloidigena</name>
    <dbReference type="NCBI Taxonomy" id="1075417"/>
    <lineage>
        <taxon>Bacteria</taxon>
        <taxon>Pseudomonadati</taxon>
        <taxon>Bacteroidota</taxon>
        <taxon>Cytophagia</taxon>
        <taxon>Cytophagales</taxon>
        <taxon>Catalimonadaceae</taxon>
        <taxon>Catalinimonas</taxon>
    </lineage>
</organism>
<dbReference type="InterPro" id="IPR001763">
    <property type="entry name" value="Rhodanese-like_dom"/>
</dbReference>
<gene>
    <name evidence="2" type="ORF">SAMN05421823_102399</name>
</gene>
<dbReference type="CDD" id="cd00158">
    <property type="entry name" value="RHOD"/>
    <property type="match status" value="1"/>
</dbReference>
<keyword evidence="3" id="KW-1185">Reference proteome</keyword>
<dbReference type="InterPro" id="IPR050229">
    <property type="entry name" value="GlpE_sulfurtransferase"/>
</dbReference>
<dbReference type="OrthoDB" id="9808735at2"/>
<dbReference type="GO" id="GO:0016740">
    <property type="term" value="F:transferase activity"/>
    <property type="evidence" value="ECO:0007669"/>
    <property type="project" value="UniProtKB-KW"/>
</dbReference>